<dbReference type="AlphaFoldDB" id="A0A345XRE2"/>
<dbReference type="Proteomes" id="UP000254425">
    <property type="component" value="Chromosome"/>
</dbReference>
<proteinExistence type="predicted"/>
<protein>
    <recommendedName>
        <fullName evidence="4">Nucleopolyhedrovirus P10 family protein</fullName>
    </recommendedName>
</protein>
<feature type="region of interest" description="Disordered" evidence="1">
    <location>
        <begin position="184"/>
        <end position="209"/>
    </location>
</feature>
<evidence type="ECO:0000256" key="1">
    <source>
        <dbReference type="SAM" id="MobiDB-lite"/>
    </source>
</evidence>
<organism evidence="2 3">
    <name type="scientific">Streptomyces armeniacus</name>
    <dbReference type="NCBI Taxonomy" id="83291"/>
    <lineage>
        <taxon>Bacteria</taxon>
        <taxon>Bacillati</taxon>
        <taxon>Actinomycetota</taxon>
        <taxon>Actinomycetes</taxon>
        <taxon>Kitasatosporales</taxon>
        <taxon>Streptomycetaceae</taxon>
        <taxon>Streptomyces</taxon>
    </lineage>
</organism>
<feature type="region of interest" description="Disordered" evidence="1">
    <location>
        <begin position="134"/>
        <end position="159"/>
    </location>
</feature>
<keyword evidence="3" id="KW-1185">Reference proteome</keyword>
<dbReference type="RefSeq" id="WP_208879521.1">
    <property type="nucleotide sequence ID" value="NZ_CP031320.1"/>
</dbReference>
<evidence type="ECO:0000313" key="2">
    <source>
        <dbReference type="EMBL" id="AXK34208.1"/>
    </source>
</evidence>
<dbReference type="EMBL" id="CP031320">
    <property type="protein sequence ID" value="AXK34208.1"/>
    <property type="molecule type" value="Genomic_DNA"/>
</dbReference>
<evidence type="ECO:0008006" key="4">
    <source>
        <dbReference type="Google" id="ProtNLM"/>
    </source>
</evidence>
<dbReference type="KEGG" id="sarm:DVA86_17680"/>
<sequence length="259" mass="25106">MAADPLADAVRRQLRHGRLLPLGGPDDGAWITEHAAVGVLRRAAAGVHGVRPGAFRLALADAAAAVRPAVPAPPSALPYGPLRLEAEFAAAAYEPLPGLAERVRTALDRAADERLGLAVRVVDLRVSALLDDDAAESGDAGSGGEYAGTSAAGGKAGSKAGGGAVADAVTAVPGVAGLAPALAPGGVRVTDRDGDGDDDGGTESGVPAGRHVQVEIATAAGHRALDVARAARAAAEAAAAGPGGPPVTAAVLVTAVGAG</sequence>
<name>A0A345XRE2_9ACTN</name>
<gene>
    <name evidence="2" type="ORF">DVA86_17680</name>
</gene>
<reference evidence="2 3" key="1">
    <citation type="submission" date="2018-07" db="EMBL/GenBank/DDBJ databases">
        <title>Draft genome of the type strain Streptomyces armeniacus ATCC 15676.</title>
        <authorList>
            <person name="Labana P."/>
            <person name="Gosse J.T."/>
            <person name="Boddy C.N."/>
        </authorList>
    </citation>
    <scope>NUCLEOTIDE SEQUENCE [LARGE SCALE GENOMIC DNA]</scope>
    <source>
        <strain evidence="2 3">ATCC 15676</strain>
    </source>
</reference>
<accession>A0A345XRE2</accession>
<evidence type="ECO:0000313" key="3">
    <source>
        <dbReference type="Proteomes" id="UP000254425"/>
    </source>
</evidence>